<evidence type="ECO:0000313" key="3">
    <source>
        <dbReference type="Proteomes" id="UP001589575"/>
    </source>
</evidence>
<dbReference type="Proteomes" id="UP001589575">
    <property type="component" value="Unassembled WGS sequence"/>
</dbReference>
<protein>
    <submittedName>
        <fullName evidence="2">Uncharacterized protein</fullName>
    </submittedName>
</protein>
<evidence type="ECO:0000313" key="2">
    <source>
        <dbReference type="EMBL" id="MFB9070219.1"/>
    </source>
</evidence>
<dbReference type="EMBL" id="JBHMFI010000001">
    <property type="protein sequence ID" value="MFB9070219.1"/>
    <property type="molecule type" value="Genomic_DNA"/>
</dbReference>
<keyword evidence="3" id="KW-1185">Reference proteome</keyword>
<organism evidence="2 3">
    <name type="scientific">Citricoccus parietis</name>
    <dbReference type="NCBI Taxonomy" id="592307"/>
    <lineage>
        <taxon>Bacteria</taxon>
        <taxon>Bacillati</taxon>
        <taxon>Actinomycetota</taxon>
        <taxon>Actinomycetes</taxon>
        <taxon>Micrococcales</taxon>
        <taxon>Micrococcaceae</taxon>
        <taxon>Citricoccus</taxon>
    </lineage>
</organism>
<reference evidence="2 3" key="1">
    <citation type="submission" date="2024-09" db="EMBL/GenBank/DDBJ databases">
        <authorList>
            <person name="Sun Q."/>
            <person name="Mori K."/>
        </authorList>
    </citation>
    <scope>NUCLEOTIDE SEQUENCE [LARGE SCALE GENOMIC DNA]</scope>
    <source>
        <strain evidence="2 3">CCM 7609</strain>
    </source>
</reference>
<name>A0ABV5FUU1_9MICC</name>
<feature type="compositionally biased region" description="Pro residues" evidence="1">
    <location>
        <begin position="1"/>
        <end position="10"/>
    </location>
</feature>
<comment type="caution">
    <text evidence="2">The sequence shown here is derived from an EMBL/GenBank/DDBJ whole genome shotgun (WGS) entry which is preliminary data.</text>
</comment>
<proteinExistence type="predicted"/>
<gene>
    <name evidence="2" type="ORF">ACFFX0_03045</name>
</gene>
<sequence>MRPRGPPSPRGPRRHRRPHVPRPSGPHPQRARRRPLPDPCTSPGVRHGGERGAGPLRPGAGPPPPPPGPWTCG</sequence>
<accession>A0ABV5FUU1</accession>
<evidence type="ECO:0000256" key="1">
    <source>
        <dbReference type="SAM" id="MobiDB-lite"/>
    </source>
</evidence>
<feature type="region of interest" description="Disordered" evidence="1">
    <location>
        <begin position="1"/>
        <end position="73"/>
    </location>
</feature>
<feature type="compositionally biased region" description="Basic residues" evidence="1">
    <location>
        <begin position="11"/>
        <end position="20"/>
    </location>
</feature>
<feature type="compositionally biased region" description="Pro residues" evidence="1">
    <location>
        <begin position="60"/>
        <end position="73"/>
    </location>
</feature>